<evidence type="ECO:0000256" key="2">
    <source>
        <dbReference type="ARBA" id="ARBA00004245"/>
    </source>
</evidence>
<dbReference type="Pfam" id="PF00536">
    <property type="entry name" value="SAM_1"/>
    <property type="match status" value="1"/>
</dbReference>
<dbReference type="InterPro" id="IPR057510">
    <property type="entry name" value="C2_SHIP1-2_first"/>
</dbReference>
<dbReference type="InterPro" id="IPR057509">
    <property type="entry name" value="C2_SHIP1-2_2nd"/>
</dbReference>
<evidence type="ECO:0000259" key="20">
    <source>
        <dbReference type="PROSITE" id="PS50001"/>
    </source>
</evidence>
<comment type="similarity">
    <text evidence="6">Belongs to the inositol 1,4,5-trisphosphate 5-phosphatase family.</text>
</comment>
<keyword evidence="12" id="KW-0391">Immunity</keyword>
<dbReference type="GO" id="GO:0030175">
    <property type="term" value="C:filopodium"/>
    <property type="evidence" value="ECO:0007669"/>
    <property type="project" value="UniProtKB-SubCell"/>
</dbReference>
<evidence type="ECO:0000256" key="3">
    <source>
        <dbReference type="ARBA" id="ARBA00004324"/>
    </source>
</evidence>
<sequence length="1247" mass="139934">MSAIEIRKYIRNRVVDPEVKKDKAAKFKTRFINMHLHVAIWSESCIGLSRLQTEDLLLATKKDGSFLVRESESIPGAFTLCLLYQNKIHQYRILPNDEGRLAIQAEEGVTKRRFVSLEQLIHEYIGRGENNGLVCALTDPVEFEGEQDDDSDDEDIEESPKVIKSEISHAASKFIKADVPLPIPTSPEAPSNGQTYDVPPNATSVGQTYDVPPSPVSVYTCIEDEISRHFLMRFATLDMSSCEGEFIDVVRKYIESGVQDDATSATLDKGRLDKLREVLKEAAKQLNREVDTFLYKTEVMKSLFDNSWSNPVNLERIMIKAEDKKDDLSIGRICAKLASCSNAVKLLEIKGMSTLKELKKSMEEGVYEETNPRSTKSVPLRSSTKRPHIPPTIFEVKIKGKTQSHKYTLTVDIMAGKLYAVRPSKEVLDNSNLFTHDKILQLIKSTSNKCNLDVIIEGRKKDTYIFDSVRSRENFCQLIQQMRHMHSASQEVDQISLFIGTWNLGDTPPAWKIENWLRSQGLGKTRDKSLSNMVHDVYVIGFQESPLNKEDLASKIKGYICNLLDVELHVVTSCSLWGIKLIALCKPEHLHRISHIQTDNVKTGIANALGNKGAVGLSFHFNGTSFCFINSHLTSGSEKNHRRNQNFRDILKGLNLGGTKSKVCDITNRFHHLFWFGDLNYRLENEVQLILKQVSNKNYTMLLNDDQLKKSQHNKEAFIHFNEEEIQFPPTYRFEKGGQGYVWQKFKKTGVRINVPSWCDRILWKSHPETYILSTSYGCAEDISTSDHKPVFASFDIGLAPVCASSQTEAGDKSVQIYFENVETEIKTSCKQTFVLEFHSDCLEAPVSSKPNLSYGSKPGYCCPKWLSPSQILPTLHPIITDCDYLADQYITVAVCCADGDEYYGESVLSLRSKFSITPQRFEACLMHQGEETGRIKGYMHVKSDSMRTSNPGRRSYELIYMDFQIKSDPEVIAPLPTLHEGNTHKSLSKSISHESSLGRRPPVPRPGSMTSNELYSTPDDSPPSNISRQKNDLDIQSTPPVPDHAKPAPPPRKPRLGQSSLNQSSVFPVSSPSASPKSSPSGPLPKVPPSGKKIVTSQSCDSITVVKTPANSTISDSVLYQDVPSGVPLYNDAAEVIPESAVYSEVAVETRPQPSNPLPPTQRKPTQEKSEEIASYETLEAPATINEWLLNLGLPQYINNFLQSGWDQLQFCTGITAQDLVQIKIFNLEHRNRILTSLKEMSLNST</sequence>
<dbReference type="Pfam" id="PF24147">
    <property type="entry name" value="C2_SHIP1-2_2nd"/>
    <property type="match status" value="1"/>
</dbReference>
<feature type="domain" description="SAM" evidence="21">
    <location>
        <begin position="1181"/>
        <end position="1245"/>
    </location>
</feature>
<dbReference type="Proteomes" id="UP000749559">
    <property type="component" value="Unassembled WGS sequence"/>
</dbReference>
<evidence type="ECO:0000256" key="13">
    <source>
        <dbReference type="ARBA" id="ARBA00022999"/>
    </source>
</evidence>
<feature type="compositionally biased region" description="Low complexity" evidence="19">
    <location>
        <begin position="1065"/>
        <end position="1082"/>
    </location>
</feature>
<dbReference type="GO" id="GO:0045087">
    <property type="term" value="P:innate immune response"/>
    <property type="evidence" value="ECO:0007669"/>
    <property type="project" value="UniProtKB-KW"/>
</dbReference>
<evidence type="ECO:0000256" key="7">
    <source>
        <dbReference type="ARBA" id="ARBA00012981"/>
    </source>
</evidence>
<evidence type="ECO:0000256" key="17">
    <source>
        <dbReference type="ARBA" id="ARBA00023273"/>
    </source>
</evidence>
<keyword evidence="8" id="KW-0963">Cytoplasm</keyword>
<dbReference type="Pfam" id="PF00017">
    <property type="entry name" value="SH2"/>
    <property type="match status" value="1"/>
</dbReference>
<dbReference type="GO" id="GO:0016020">
    <property type="term" value="C:membrane"/>
    <property type="evidence" value="ECO:0007669"/>
    <property type="project" value="UniProtKB-SubCell"/>
</dbReference>
<dbReference type="EMBL" id="CAIIXF020000004">
    <property type="protein sequence ID" value="CAH1781564.1"/>
    <property type="molecule type" value="Genomic_DNA"/>
</dbReference>
<evidence type="ECO:0000256" key="12">
    <source>
        <dbReference type="ARBA" id="ARBA00022859"/>
    </source>
</evidence>
<keyword evidence="23" id="KW-1185">Reference proteome</keyword>
<keyword evidence="10" id="KW-0399">Innate immunity</keyword>
<evidence type="ECO:0000313" key="22">
    <source>
        <dbReference type="EMBL" id="CAH1781564.1"/>
    </source>
</evidence>
<dbReference type="GO" id="GO:0034485">
    <property type="term" value="F:phosphatidylinositol-3,4,5-trisphosphate 5-phosphatase activity"/>
    <property type="evidence" value="ECO:0007669"/>
    <property type="project" value="UniProtKB-EC"/>
</dbReference>
<keyword evidence="11" id="KW-0378">Hydrolase</keyword>
<feature type="compositionally biased region" description="Polar residues" evidence="19">
    <location>
        <begin position="1009"/>
        <end position="1039"/>
    </location>
</feature>
<name>A0A8S4NMT5_OWEFU</name>
<evidence type="ECO:0000256" key="9">
    <source>
        <dbReference type="ARBA" id="ARBA00022553"/>
    </source>
</evidence>
<keyword evidence="9" id="KW-0597">Phosphoprotein</keyword>
<keyword evidence="13 18" id="KW-0727">SH2 domain</keyword>
<evidence type="ECO:0000256" key="14">
    <source>
        <dbReference type="ARBA" id="ARBA00023130"/>
    </source>
</evidence>
<dbReference type="Gene3D" id="1.10.150.50">
    <property type="entry name" value="Transcription Factor, Ets-1"/>
    <property type="match status" value="1"/>
</dbReference>
<gene>
    <name evidence="22" type="ORF">OFUS_LOCUS8132</name>
</gene>
<comment type="subcellular location">
    <subcellularLocation>
        <location evidence="4">Cell projection</location>
        <location evidence="4">Filopodium</location>
    </subcellularLocation>
    <subcellularLocation>
        <location evidence="5">Cell projection</location>
        <location evidence="5">Lamellipodium</location>
    </subcellularLocation>
    <subcellularLocation>
        <location evidence="2">Cytoplasm</location>
        <location evidence="2">Cytoskeleton</location>
    </subcellularLocation>
    <subcellularLocation>
        <location evidence="1">Membrane</location>
        <topology evidence="1">Peripheral membrane protein</topology>
    </subcellularLocation>
    <subcellularLocation>
        <location evidence="3">Nucleus speckle</location>
    </subcellularLocation>
</comment>
<organism evidence="22 23">
    <name type="scientific">Owenia fusiformis</name>
    <name type="common">Polychaete worm</name>
    <dbReference type="NCBI Taxonomy" id="6347"/>
    <lineage>
        <taxon>Eukaryota</taxon>
        <taxon>Metazoa</taxon>
        <taxon>Spiralia</taxon>
        <taxon>Lophotrochozoa</taxon>
        <taxon>Annelida</taxon>
        <taxon>Polychaeta</taxon>
        <taxon>Sedentaria</taxon>
        <taxon>Canalipalpata</taxon>
        <taxon>Sabellida</taxon>
        <taxon>Oweniida</taxon>
        <taxon>Oweniidae</taxon>
        <taxon>Owenia</taxon>
    </lineage>
</organism>
<dbReference type="OrthoDB" id="7862313at2759"/>
<evidence type="ECO:0000256" key="6">
    <source>
        <dbReference type="ARBA" id="ARBA00008734"/>
    </source>
</evidence>
<dbReference type="AlphaFoldDB" id="A0A8S4NMT5"/>
<proteinExistence type="inferred from homology"/>
<feature type="domain" description="SH2" evidence="20">
    <location>
        <begin position="41"/>
        <end position="141"/>
    </location>
</feature>
<dbReference type="GO" id="GO:0046856">
    <property type="term" value="P:phosphatidylinositol dephosphorylation"/>
    <property type="evidence" value="ECO:0007669"/>
    <property type="project" value="InterPro"/>
</dbReference>
<evidence type="ECO:0000256" key="1">
    <source>
        <dbReference type="ARBA" id="ARBA00004170"/>
    </source>
</evidence>
<protein>
    <recommendedName>
        <fullName evidence="7">phosphatidylinositol-3,4,5-trisphosphate 5-phosphatase</fullName>
        <ecNumber evidence="7">3.1.3.86</ecNumber>
    </recommendedName>
</protein>
<comment type="caution">
    <text evidence="22">The sequence shown here is derived from an EMBL/GenBank/DDBJ whole genome shotgun (WGS) entry which is preliminary data.</text>
</comment>
<evidence type="ECO:0000259" key="21">
    <source>
        <dbReference type="PROSITE" id="PS50105"/>
    </source>
</evidence>
<evidence type="ECO:0000256" key="15">
    <source>
        <dbReference type="ARBA" id="ARBA00023136"/>
    </source>
</evidence>
<evidence type="ECO:0000256" key="5">
    <source>
        <dbReference type="ARBA" id="ARBA00004510"/>
    </source>
</evidence>
<feature type="compositionally biased region" description="Pro residues" evidence="19">
    <location>
        <begin position="1040"/>
        <end position="1052"/>
    </location>
</feature>
<evidence type="ECO:0000256" key="19">
    <source>
        <dbReference type="SAM" id="MobiDB-lite"/>
    </source>
</evidence>
<dbReference type="PANTHER" id="PTHR46051:SF1">
    <property type="entry name" value="INOSITOL POLYPHOSPHATE-RELATED PHOSPHATASE DOMAIN-CONTAINING PROTEIN"/>
    <property type="match status" value="1"/>
</dbReference>
<keyword evidence="14" id="KW-1064">Adaptive immunity</keyword>
<dbReference type="InterPro" id="IPR036691">
    <property type="entry name" value="Endo/exonu/phosph_ase_sf"/>
</dbReference>
<evidence type="ECO:0000256" key="11">
    <source>
        <dbReference type="ARBA" id="ARBA00022801"/>
    </source>
</evidence>
<evidence type="ECO:0000256" key="4">
    <source>
        <dbReference type="ARBA" id="ARBA00004486"/>
    </source>
</evidence>
<keyword evidence="17" id="KW-0966">Cell projection</keyword>
<evidence type="ECO:0000256" key="8">
    <source>
        <dbReference type="ARBA" id="ARBA00022490"/>
    </source>
</evidence>
<evidence type="ECO:0000256" key="10">
    <source>
        <dbReference type="ARBA" id="ARBA00022588"/>
    </source>
</evidence>
<dbReference type="SUPFAM" id="SSF56219">
    <property type="entry name" value="DNase I-like"/>
    <property type="match status" value="1"/>
</dbReference>
<dbReference type="GO" id="GO:0002250">
    <property type="term" value="P:adaptive immune response"/>
    <property type="evidence" value="ECO:0007669"/>
    <property type="project" value="UniProtKB-KW"/>
</dbReference>
<dbReference type="SMART" id="SM00454">
    <property type="entry name" value="SAM"/>
    <property type="match status" value="1"/>
</dbReference>
<dbReference type="Pfam" id="PF22669">
    <property type="entry name" value="Exo_endo_phos2"/>
    <property type="match status" value="1"/>
</dbReference>
<feature type="region of interest" description="Disordered" evidence="19">
    <location>
        <begin position="1149"/>
        <end position="1170"/>
    </location>
</feature>
<keyword evidence="16" id="KW-0206">Cytoskeleton</keyword>
<dbReference type="GO" id="GO:0009966">
    <property type="term" value="P:regulation of signal transduction"/>
    <property type="evidence" value="ECO:0007669"/>
    <property type="project" value="TreeGrafter"/>
</dbReference>
<accession>A0A8S4NMT5</accession>
<dbReference type="SUPFAM" id="SSF47769">
    <property type="entry name" value="SAM/Pointed domain"/>
    <property type="match status" value="1"/>
</dbReference>
<dbReference type="GO" id="GO:0005856">
    <property type="term" value="C:cytoskeleton"/>
    <property type="evidence" value="ECO:0007669"/>
    <property type="project" value="UniProtKB-SubCell"/>
</dbReference>
<dbReference type="PROSITE" id="PS50001">
    <property type="entry name" value="SH2"/>
    <property type="match status" value="1"/>
</dbReference>
<dbReference type="SMART" id="SM00252">
    <property type="entry name" value="SH2"/>
    <property type="match status" value="1"/>
</dbReference>
<dbReference type="GO" id="GO:0050776">
    <property type="term" value="P:regulation of immune response"/>
    <property type="evidence" value="ECO:0007669"/>
    <property type="project" value="TreeGrafter"/>
</dbReference>
<dbReference type="InterPro" id="IPR000980">
    <property type="entry name" value="SH2"/>
</dbReference>
<dbReference type="PANTHER" id="PTHR46051">
    <property type="entry name" value="SH2 DOMAIN-CONTAINING PROTEIN"/>
    <property type="match status" value="1"/>
</dbReference>
<dbReference type="SMART" id="SM00128">
    <property type="entry name" value="IPPc"/>
    <property type="match status" value="1"/>
</dbReference>
<dbReference type="InterPro" id="IPR036860">
    <property type="entry name" value="SH2_dom_sf"/>
</dbReference>
<evidence type="ECO:0000313" key="23">
    <source>
        <dbReference type="Proteomes" id="UP000749559"/>
    </source>
</evidence>
<dbReference type="FunFam" id="3.60.10.10:FF:000005">
    <property type="entry name" value="phosphatidylinositol 3,4,5-trisphosphate 5-phosphatase 1"/>
    <property type="match status" value="1"/>
</dbReference>
<dbReference type="GO" id="GO:0016607">
    <property type="term" value="C:nuclear speck"/>
    <property type="evidence" value="ECO:0007669"/>
    <property type="project" value="UniProtKB-SubCell"/>
</dbReference>
<evidence type="ECO:0000256" key="18">
    <source>
        <dbReference type="PROSITE-ProRule" id="PRU00191"/>
    </source>
</evidence>
<dbReference type="Gene3D" id="3.30.505.10">
    <property type="entry name" value="SH2 domain"/>
    <property type="match status" value="1"/>
</dbReference>
<dbReference type="PROSITE" id="PS50105">
    <property type="entry name" value="SAM_DOMAIN"/>
    <property type="match status" value="1"/>
</dbReference>
<dbReference type="EC" id="3.1.3.86" evidence="7"/>
<dbReference type="InterPro" id="IPR001660">
    <property type="entry name" value="SAM"/>
</dbReference>
<evidence type="ECO:0000256" key="16">
    <source>
        <dbReference type="ARBA" id="ARBA00023212"/>
    </source>
</evidence>
<dbReference type="Pfam" id="PF24150">
    <property type="entry name" value="C2_SHIP1-2_first"/>
    <property type="match status" value="1"/>
</dbReference>
<dbReference type="GO" id="GO:0030027">
    <property type="term" value="C:lamellipodium"/>
    <property type="evidence" value="ECO:0007669"/>
    <property type="project" value="UniProtKB-SubCell"/>
</dbReference>
<feature type="compositionally biased region" description="Low complexity" evidence="19">
    <location>
        <begin position="985"/>
        <end position="996"/>
    </location>
</feature>
<dbReference type="InterPro" id="IPR000300">
    <property type="entry name" value="IPPc"/>
</dbReference>
<dbReference type="Gene3D" id="3.60.10.10">
    <property type="entry name" value="Endonuclease/exonuclease/phosphatase"/>
    <property type="match status" value="1"/>
</dbReference>
<feature type="region of interest" description="Disordered" evidence="19">
    <location>
        <begin position="975"/>
        <end position="1096"/>
    </location>
</feature>
<reference evidence="22" key="1">
    <citation type="submission" date="2022-03" db="EMBL/GenBank/DDBJ databases">
        <authorList>
            <person name="Martin C."/>
        </authorList>
    </citation>
    <scope>NUCLEOTIDE SEQUENCE</scope>
</reference>
<dbReference type="SUPFAM" id="SSF55550">
    <property type="entry name" value="SH2 domain"/>
    <property type="match status" value="1"/>
</dbReference>
<keyword evidence="15" id="KW-0472">Membrane</keyword>
<dbReference type="InterPro" id="IPR013761">
    <property type="entry name" value="SAM/pointed_sf"/>
</dbReference>